<dbReference type="EMBL" id="JAHHUM010000791">
    <property type="protein sequence ID" value="KAK5617182.1"/>
    <property type="molecule type" value="Genomic_DNA"/>
</dbReference>
<keyword evidence="2" id="KW-1185">Reference proteome</keyword>
<protein>
    <submittedName>
        <fullName evidence="1">Uncharacterized protein</fullName>
    </submittedName>
</protein>
<accession>A0AAV9S7H7</accession>
<reference evidence="1 2" key="1">
    <citation type="submission" date="2021-06" db="EMBL/GenBank/DDBJ databases">
        <authorList>
            <person name="Palmer J.M."/>
        </authorList>
    </citation>
    <scope>NUCLEOTIDE SEQUENCE [LARGE SCALE GENOMIC DNA]</scope>
    <source>
        <strain evidence="1 2">MEX-2019</strain>
        <tissue evidence="1">Muscle</tissue>
    </source>
</reference>
<organism evidence="1 2">
    <name type="scientific">Crenichthys baileyi</name>
    <name type="common">White River springfish</name>
    <dbReference type="NCBI Taxonomy" id="28760"/>
    <lineage>
        <taxon>Eukaryota</taxon>
        <taxon>Metazoa</taxon>
        <taxon>Chordata</taxon>
        <taxon>Craniata</taxon>
        <taxon>Vertebrata</taxon>
        <taxon>Euteleostomi</taxon>
        <taxon>Actinopterygii</taxon>
        <taxon>Neopterygii</taxon>
        <taxon>Teleostei</taxon>
        <taxon>Neoteleostei</taxon>
        <taxon>Acanthomorphata</taxon>
        <taxon>Ovalentaria</taxon>
        <taxon>Atherinomorphae</taxon>
        <taxon>Cyprinodontiformes</taxon>
        <taxon>Goodeidae</taxon>
        <taxon>Crenichthys</taxon>
    </lineage>
</organism>
<sequence length="57" mass="6060">VGDSMPGDRSPSSPFSACSLAAHLWSGSEALTLLPPQEIWARSTFLFGWRRGGLPAS</sequence>
<dbReference type="Proteomes" id="UP001311232">
    <property type="component" value="Unassembled WGS sequence"/>
</dbReference>
<dbReference type="AlphaFoldDB" id="A0AAV9S7H7"/>
<feature type="non-terminal residue" evidence="1">
    <location>
        <position position="1"/>
    </location>
</feature>
<comment type="caution">
    <text evidence="1">The sequence shown here is derived from an EMBL/GenBank/DDBJ whole genome shotgun (WGS) entry which is preliminary data.</text>
</comment>
<proteinExistence type="predicted"/>
<evidence type="ECO:0000313" key="1">
    <source>
        <dbReference type="EMBL" id="KAK5617182.1"/>
    </source>
</evidence>
<gene>
    <name evidence="1" type="ORF">CRENBAI_011182</name>
</gene>
<evidence type="ECO:0000313" key="2">
    <source>
        <dbReference type="Proteomes" id="UP001311232"/>
    </source>
</evidence>
<name>A0AAV9S7H7_9TELE</name>